<proteinExistence type="inferred from homology"/>
<keyword evidence="2 5" id="KW-0963">Cytoplasm</keyword>
<dbReference type="Gene3D" id="3.40.630.30">
    <property type="match status" value="1"/>
</dbReference>
<evidence type="ECO:0000259" key="6">
    <source>
        <dbReference type="PROSITE" id="PS51186"/>
    </source>
</evidence>
<evidence type="ECO:0000313" key="7">
    <source>
        <dbReference type="EMBL" id="OGC39061.1"/>
    </source>
</evidence>
<dbReference type="CDD" id="cd04301">
    <property type="entry name" value="NAT_SF"/>
    <property type="match status" value="1"/>
</dbReference>
<dbReference type="PANTHER" id="PTHR43420">
    <property type="entry name" value="ACETYLTRANSFERASE"/>
    <property type="match status" value="1"/>
</dbReference>
<dbReference type="Pfam" id="PF00583">
    <property type="entry name" value="Acetyltransf_1"/>
    <property type="match status" value="1"/>
</dbReference>
<dbReference type="InterPro" id="IPR006464">
    <property type="entry name" value="AcTrfase_RimI/Ard1"/>
</dbReference>
<dbReference type="NCBIfam" id="TIGR01575">
    <property type="entry name" value="rimI"/>
    <property type="match status" value="1"/>
</dbReference>
<protein>
    <recommendedName>
        <fullName evidence="5">[Ribosomal protein bS18]-alanine N-acetyltransferase</fullName>
        <ecNumber evidence="5">2.3.1.266</ecNumber>
    </recommendedName>
</protein>
<evidence type="ECO:0000256" key="5">
    <source>
        <dbReference type="RuleBase" id="RU363094"/>
    </source>
</evidence>
<dbReference type="SUPFAM" id="SSF55729">
    <property type="entry name" value="Acyl-CoA N-acyltransferases (Nat)"/>
    <property type="match status" value="1"/>
</dbReference>
<comment type="function">
    <text evidence="5">Acetylates the N-terminal alanine of ribosomal protein bS18.</text>
</comment>
<dbReference type="InterPro" id="IPR016181">
    <property type="entry name" value="Acyl_CoA_acyltransferase"/>
</dbReference>
<dbReference type="InterPro" id="IPR000182">
    <property type="entry name" value="GNAT_dom"/>
</dbReference>
<dbReference type="GO" id="GO:0008999">
    <property type="term" value="F:protein-N-terminal-alanine acetyltransferase activity"/>
    <property type="evidence" value="ECO:0007669"/>
    <property type="project" value="UniProtKB-EC"/>
</dbReference>
<organism evidence="7 8">
    <name type="scientific">candidate division WOR-3 bacterium RBG_13_43_14</name>
    <dbReference type="NCBI Taxonomy" id="1802590"/>
    <lineage>
        <taxon>Bacteria</taxon>
        <taxon>Bacteria division WOR-3</taxon>
    </lineage>
</organism>
<dbReference type="EMBL" id="MEUM01000153">
    <property type="protein sequence ID" value="OGC39061.1"/>
    <property type="molecule type" value="Genomic_DNA"/>
</dbReference>
<dbReference type="PROSITE" id="PS51186">
    <property type="entry name" value="GNAT"/>
    <property type="match status" value="1"/>
</dbReference>
<comment type="caution">
    <text evidence="7">The sequence shown here is derived from an EMBL/GenBank/DDBJ whole genome shotgun (WGS) entry which is preliminary data.</text>
</comment>
<reference evidence="7 8" key="1">
    <citation type="journal article" date="2016" name="Nat. Commun.">
        <title>Thousands of microbial genomes shed light on interconnected biogeochemical processes in an aquifer system.</title>
        <authorList>
            <person name="Anantharaman K."/>
            <person name="Brown C.T."/>
            <person name="Hug L.A."/>
            <person name="Sharon I."/>
            <person name="Castelle C.J."/>
            <person name="Probst A.J."/>
            <person name="Thomas B.C."/>
            <person name="Singh A."/>
            <person name="Wilkins M.J."/>
            <person name="Karaoz U."/>
            <person name="Brodie E.L."/>
            <person name="Williams K.H."/>
            <person name="Hubbard S.S."/>
            <person name="Banfield J.F."/>
        </authorList>
    </citation>
    <scope>NUCLEOTIDE SEQUENCE [LARGE SCALE GENOMIC DNA]</scope>
</reference>
<sequence length="148" mass="17213">MPNEIEIRPMKFDDIDAVYGLELKLFASPWPRVFFENDLNLLATIAFVSTAQNKVIGYVLGSCVSDELHVQNIAVAEEWQRKGLAMQLMNGLEHEALSRNCRHFYLEVRPNNRSAIRLYEKLGYAVLYTRYHYYLDGDDAYVMTKELK</sequence>
<evidence type="ECO:0000256" key="1">
    <source>
        <dbReference type="ARBA" id="ARBA00005395"/>
    </source>
</evidence>
<dbReference type="Proteomes" id="UP000177025">
    <property type="component" value="Unassembled WGS sequence"/>
</dbReference>
<feature type="domain" description="N-acetyltransferase" evidence="6">
    <location>
        <begin position="5"/>
        <end position="148"/>
    </location>
</feature>
<keyword evidence="4" id="KW-0012">Acyltransferase</keyword>
<comment type="similarity">
    <text evidence="1 5">Belongs to the acetyltransferase family. RimI subfamily.</text>
</comment>
<gene>
    <name evidence="7" type="ORF">A2Y85_01520</name>
</gene>
<dbReference type="InterPro" id="IPR050680">
    <property type="entry name" value="YpeA/RimI_acetyltransf"/>
</dbReference>
<keyword evidence="3 7" id="KW-0808">Transferase</keyword>
<evidence type="ECO:0000256" key="2">
    <source>
        <dbReference type="ARBA" id="ARBA00022490"/>
    </source>
</evidence>
<dbReference type="EC" id="2.3.1.266" evidence="5"/>
<name>A0A1F4U2F1_UNCW3</name>
<evidence type="ECO:0000313" key="8">
    <source>
        <dbReference type="Proteomes" id="UP000177025"/>
    </source>
</evidence>
<dbReference type="GO" id="GO:0005737">
    <property type="term" value="C:cytoplasm"/>
    <property type="evidence" value="ECO:0007669"/>
    <property type="project" value="UniProtKB-SubCell"/>
</dbReference>
<evidence type="ECO:0000256" key="4">
    <source>
        <dbReference type="ARBA" id="ARBA00023315"/>
    </source>
</evidence>
<evidence type="ECO:0000256" key="3">
    <source>
        <dbReference type="ARBA" id="ARBA00022679"/>
    </source>
</evidence>
<comment type="catalytic activity">
    <reaction evidence="5">
        <text>N-terminal L-alanyl-[ribosomal protein bS18] + acetyl-CoA = N-terminal N(alpha)-acetyl-L-alanyl-[ribosomal protein bS18] + CoA + H(+)</text>
        <dbReference type="Rhea" id="RHEA:43756"/>
        <dbReference type="Rhea" id="RHEA-COMP:10676"/>
        <dbReference type="Rhea" id="RHEA-COMP:10677"/>
        <dbReference type="ChEBI" id="CHEBI:15378"/>
        <dbReference type="ChEBI" id="CHEBI:57287"/>
        <dbReference type="ChEBI" id="CHEBI:57288"/>
        <dbReference type="ChEBI" id="CHEBI:64718"/>
        <dbReference type="ChEBI" id="CHEBI:83683"/>
        <dbReference type="EC" id="2.3.1.266"/>
    </reaction>
</comment>
<accession>A0A1F4U2F1</accession>
<comment type="subcellular location">
    <subcellularLocation>
        <location evidence="5">Cytoplasm</location>
    </subcellularLocation>
</comment>
<dbReference type="AlphaFoldDB" id="A0A1F4U2F1"/>
<dbReference type="PANTHER" id="PTHR43420:SF12">
    <property type="entry name" value="N-ACETYLTRANSFERASE DOMAIN-CONTAINING PROTEIN"/>
    <property type="match status" value="1"/>
</dbReference>